<comment type="subcellular location">
    <subcellularLocation>
        <location evidence="1">Cell membrane</location>
        <topology evidence="1">Multi-pass membrane protein</topology>
    </subcellularLocation>
</comment>
<keyword evidence="4 6" id="KW-1133">Transmembrane helix</keyword>
<evidence type="ECO:0000259" key="7">
    <source>
        <dbReference type="Pfam" id="PF00892"/>
    </source>
</evidence>
<dbReference type="GO" id="GO:0016020">
    <property type="term" value="C:membrane"/>
    <property type="evidence" value="ECO:0007669"/>
    <property type="project" value="UniProtKB-SubCell"/>
</dbReference>
<reference evidence="9" key="1">
    <citation type="submission" date="2017-01" db="EMBL/GenBank/DDBJ databases">
        <title>Genome sequence of Rouxiella sp. ERMR1:05.</title>
        <authorList>
            <person name="Kumar R."/>
            <person name="Singh D."/>
            <person name="Kumar S."/>
        </authorList>
    </citation>
    <scope>NUCLEOTIDE SEQUENCE [LARGE SCALE GENOMIC DNA]</scope>
    <source>
        <strain evidence="9">ERMR1:05</strain>
        <plasmid evidence="9">unnamed1</plasmid>
    </source>
</reference>
<feature type="transmembrane region" description="Helical" evidence="6">
    <location>
        <begin position="7"/>
        <end position="27"/>
    </location>
</feature>
<feature type="transmembrane region" description="Helical" evidence="6">
    <location>
        <begin position="88"/>
        <end position="109"/>
    </location>
</feature>
<keyword evidence="3 6" id="KW-0812">Transmembrane</keyword>
<dbReference type="InterPro" id="IPR037185">
    <property type="entry name" value="EmrE-like"/>
</dbReference>
<organism evidence="8 9">
    <name type="scientific">Rahnella sikkimica</name>
    <dbReference type="NCBI Taxonomy" id="1805933"/>
    <lineage>
        <taxon>Bacteria</taxon>
        <taxon>Pseudomonadati</taxon>
        <taxon>Pseudomonadota</taxon>
        <taxon>Gammaproteobacteria</taxon>
        <taxon>Enterobacterales</taxon>
        <taxon>Yersiniaceae</taxon>
        <taxon>Rahnella</taxon>
    </lineage>
</organism>
<feature type="transmembrane region" description="Helical" evidence="6">
    <location>
        <begin position="58"/>
        <end position="76"/>
    </location>
</feature>
<dbReference type="PANTHER" id="PTHR32322:SF9">
    <property type="entry name" value="AMINO-ACID METABOLITE EFFLUX PUMP-RELATED"/>
    <property type="match status" value="1"/>
</dbReference>
<evidence type="ECO:0000256" key="1">
    <source>
        <dbReference type="ARBA" id="ARBA00004651"/>
    </source>
</evidence>
<name>A0A2L1UYG5_9GAMM</name>
<evidence type="ECO:0000313" key="9">
    <source>
        <dbReference type="Proteomes" id="UP000239197"/>
    </source>
</evidence>
<geneLocation type="plasmid" evidence="8 9">
    <name>unnamed1</name>
</geneLocation>
<dbReference type="AlphaFoldDB" id="A0A2L1UYG5"/>
<feature type="transmembrane region" description="Helical" evidence="6">
    <location>
        <begin position="116"/>
        <end position="134"/>
    </location>
</feature>
<evidence type="ECO:0000256" key="5">
    <source>
        <dbReference type="ARBA" id="ARBA00023136"/>
    </source>
</evidence>
<feature type="domain" description="EamA" evidence="7">
    <location>
        <begin position="5"/>
        <end position="131"/>
    </location>
</feature>
<accession>A0A2L1UYG5</accession>
<dbReference type="SUPFAM" id="SSF103481">
    <property type="entry name" value="Multidrug resistance efflux transporter EmrE"/>
    <property type="match status" value="2"/>
</dbReference>
<keyword evidence="2" id="KW-1003">Cell membrane</keyword>
<protein>
    <submittedName>
        <fullName evidence="8">EamA family transporter</fullName>
    </submittedName>
</protein>
<dbReference type="RefSeq" id="WP_104925263.1">
    <property type="nucleotide sequence ID" value="NZ_CP019063.1"/>
</dbReference>
<dbReference type="PANTHER" id="PTHR32322">
    <property type="entry name" value="INNER MEMBRANE TRANSPORTER"/>
    <property type="match status" value="1"/>
</dbReference>
<evidence type="ECO:0000256" key="4">
    <source>
        <dbReference type="ARBA" id="ARBA00022989"/>
    </source>
</evidence>
<evidence type="ECO:0000256" key="6">
    <source>
        <dbReference type="SAM" id="Phobius"/>
    </source>
</evidence>
<feature type="transmembrane region" description="Helical" evidence="6">
    <location>
        <begin position="140"/>
        <end position="160"/>
    </location>
</feature>
<evidence type="ECO:0000256" key="3">
    <source>
        <dbReference type="ARBA" id="ARBA00022692"/>
    </source>
</evidence>
<proteinExistence type="predicted"/>
<dbReference type="Pfam" id="PF00892">
    <property type="entry name" value="EamA"/>
    <property type="match status" value="2"/>
</dbReference>
<dbReference type="Proteomes" id="UP000239197">
    <property type="component" value="Plasmid unnamed1"/>
</dbReference>
<feature type="transmembrane region" description="Helical" evidence="6">
    <location>
        <begin position="238"/>
        <end position="257"/>
    </location>
</feature>
<evidence type="ECO:0000313" key="8">
    <source>
        <dbReference type="EMBL" id="AVF37934.1"/>
    </source>
</evidence>
<feature type="transmembrane region" description="Helical" evidence="6">
    <location>
        <begin position="202"/>
        <end position="226"/>
    </location>
</feature>
<keyword evidence="9" id="KW-1185">Reference proteome</keyword>
<sequence length="303" mass="33385">MHRKHIILAILVTAIWGVNFPITKLGLARIDPLLLTAIRFAFTAFPLVFFVKRPQVAMHWLVAYGLIFGVAMWALINLGISMGVPPGSAALLIQFSAFFTLGWGVLLFGESLTRQQLIGVFLAATGLVCILMESPGKSTTIGLILLMISAVAWSVGNIIIKLSEVKEIFAFVVWASIFSPIPLLMLTWWWHGTTPFSTLLSGIRIVEVFSLAFQVYAATHFCYWGWNLLLREYPVSRVAPWSLLIPVFGMISSVFILHQTPGAWGWVSISTILLALIIGMNKGKAVVVKNKCANRDGINQLGS</sequence>
<feature type="transmembrane region" description="Helical" evidence="6">
    <location>
        <begin position="33"/>
        <end position="51"/>
    </location>
</feature>
<keyword evidence="8" id="KW-0614">Plasmid</keyword>
<dbReference type="OrthoDB" id="7158585at2"/>
<feature type="domain" description="EamA" evidence="7">
    <location>
        <begin position="141"/>
        <end position="278"/>
    </location>
</feature>
<dbReference type="KEGG" id="rox:BV494_21765"/>
<feature type="transmembrane region" description="Helical" evidence="6">
    <location>
        <begin position="167"/>
        <end position="190"/>
    </location>
</feature>
<gene>
    <name evidence="8" type="ORF">BV494_21765</name>
</gene>
<dbReference type="EMBL" id="CP019063">
    <property type="protein sequence ID" value="AVF37934.1"/>
    <property type="molecule type" value="Genomic_DNA"/>
</dbReference>
<evidence type="ECO:0000256" key="2">
    <source>
        <dbReference type="ARBA" id="ARBA00022475"/>
    </source>
</evidence>
<keyword evidence="5 6" id="KW-0472">Membrane</keyword>
<feature type="transmembrane region" description="Helical" evidence="6">
    <location>
        <begin position="263"/>
        <end position="281"/>
    </location>
</feature>
<dbReference type="InterPro" id="IPR050638">
    <property type="entry name" value="AA-Vitamin_Transporters"/>
</dbReference>
<dbReference type="InterPro" id="IPR000620">
    <property type="entry name" value="EamA_dom"/>
</dbReference>